<evidence type="ECO:0000256" key="6">
    <source>
        <dbReference type="ARBA" id="ARBA00038019"/>
    </source>
</evidence>
<keyword evidence="2" id="KW-0507">mRNA processing</keyword>
<reference evidence="7 8" key="1">
    <citation type="submission" date="2015-07" db="EMBL/GenBank/DDBJ databases">
        <title>Comparative genomics of the Sigatoka disease complex on banana suggests a link between parallel evolutionary changes in Pseudocercospora fijiensis and Pseudocercospora eumusae and increased virulence on the banana host.</title>
        <authorList>
            <person name="Chang T.-C."/>
            <person name="Salvucci A."/>
            <person name="Crous P.W."/>
            <person name="Stergiopoulos I."/>
        </authorList>
    </citation>
    <scope>NUCLEOTIDE SEQUENCE [LARGE SCALE GENOMIC DNA]</scope>
    <source>
        <strain evidence="7 8">CBS 116634</strain>
    </source>
</reference>
<dbReference type="SUPFAM" id="SSF48452">
    <property type="entry name" value="TPR-like"/>
    <property type="match status" value="1"/>
</dbReference>
<sequence length="917" mass="104832">MADFSYSDDLELQKLNDQVLAEPEEFENWEKLVRAAELQEGGLNRNSSPQAIATTRDAYDRFLARFPLFFGYWKKYADLEFSIGGTETADMVYERGVASIGISVDLWANYCAFKVETSHDADVIRELFERAADSVGLDFLAHPFWDKYLEFEERLEAHDKIFAILDRIVHIPLHQYARYFERYRSMAAQRPVAELAPEDVITQLRGEIAREGQKQKGASDGDRELRARIDAFHMEAFNRTQTETTKRWTYEQEIKRPYYHVTELDEPQLTNWEKYLDFEEIEGDYTRTKFLYERCLVTCANYDQFWYRYARWTLGQVEKPKEVRNEEARIIFNRASSVFVPISRPDIRLSYARFEESLGKADTAIAVHESILLNVPGHLETIVSLVNVHRRQYGIDAATNALSTFAENQEYSSYTRGALIAELARLTWKVKGDVDGARKIFSSQQQAFLDCRKFWVDYFEFERDQPTSQQDEPVRHQRIKEVYEAIRSKSHLSPSTVRDLSGYYFDYLLERGGKDAMEEFVALDKEINGPFSVASAQKSKPAAEGRAGDHTAVNAALLPPPATAKIVKSHLVKGTTPSGLFFISKDEIDRTYLDKDKQKQFVLADLVGPGSSWAIQCQNVLTSDSITQIAGYLDGARGVKGLATKNWRFDPVTFDMLDESRWKDTTFSQSRNYTQAGKTRKPTHASYRSITSYTDKVFILMEFQSPEDVNTGDSQVEDLALEDLPRLHRLSDIAYLDYARGLRRPGKESPESKHSSTPPSWFLLENVGGHEETADRQQDLSIISWCLSLYKLQLQPWPGTTFPIGSTCYHAILGTYPSYEIAGFLIEHKYRFSEAALASVTVFSDDEGISLLWFGGSLDLKALKLAAKVNEGYENENVGKMEFPYPLVPEREVQEPAQVMTLPFRGKKRPASEISGE</sequence>
<organism evidence="7 8">
    <name type="scientific">Pseudocercospora musae</name>
    <dbReference type="NCBI Taxonomy" id="113226"/>
    <lineage>
        <taxon>Eukaryota</taxon>
        <taxon>Fungi</taxon>
        <taxon>Dikarya</taxon>
        <taxon>Ascomycota</taxon>
        <taxon>Pezizomycotina</taxon>
        <taxon>Dothideomycetes</taxon>
        <taxon>Dothideomycetidae</taxon>
        <taxon>Mycosphaerellales</taxon>
        <taxon>Mycosphaerellaceae</taxon>
        <taxon>Pseudocercospora</taxon>
    </lineage>
</organism>
<dbReference type="InterPro" id="IPR003107">
    <property type="entry name" value="HAT"/>
</dbReference>
<dbReference type="GO" id="GO:0000395">
    <property type="term" value="P:mRNA 5'-splice site recognition"/>
    <property type="evidence" value="ECO:0007669"/>
    <property type="project" value="TreeGrafter"/>
</dbReference>
<comment type="caution">
    <text evidence="7">The sequence shown here is derived from an EMBL/GenBank/DDBJ whole genome shotgun (WGS) entry which is preliminary data.</text>
</comment>
<evidence type="ECO:0000256" key="2">
    <source>
        <dbReference type="ARBA" id="ARBA00022664"/>
    </source>
</evidence>
<dbReference type="SMART" id="SM00386">
    <property type="entry name" value="HAT"/>
    <property type="match status" value="6"/>
</dbReference>
<keyword evidence="4" id="KW-0508">mRNA splicing</keyword>
<dbReference type="GO" id="GO:0071004">
    <property type="term" value="C:U2-type prespliceosome"/>
    <property type="evidence" value="ECO:0007669"/>
    <property type="project" value="TreeGrafter"/>
</dbReference>
<dbReference type="GO" id="GO:0030627">
    <property type="term" value="F:pre-mRNA 5'-splice site binding"/>
    <property type="evidence" value="ECO:0007669"/>
    <property type="project" value="TreeGrafter"/>
</dbReference>
<proteinExistence type="inferred from homology"/>
<accession>A0A139IDN7</accession>
<keyword evidence="8" id="KW-1185">Reference proteome</keyword>
<dbReference type="FunFam" id="1.25.40.10:FF:000064">
    <property type="entry name" value="Putative pre-mrna-processing factor 39"/>
    <property type="match status" value="1"/>
</dbReference>
<evidence type="ECO:0008006" key="9">
    <source>
        <dbReference type="Google" id="ProtNLM"/>
    </source>
</evidence>
<name>A0A139IDN7_9PEZI</name>
<evidence type="ECO:0000313" key="8">
    <source>
        <dbReference type="Proteomes" id="UP000073492"/>
    </source>
</evidence>
<evidence type="ECO:0000256" key="4">
    <source>
        <dbReference type="ARBA" id="ARBA00023187"/>
    </source>
</evidence>
<protein>
    <recommendedName>
        <fullName evidence="9">Suppressor of forked domain-containing protein</fullName>
    </recommendedName>
</protein>
<gene>
    <name evidence="7" type="ORF">AC579_5216</name>
</gene>
<dbReference type="STRING" id="113226.A0A139IDN7"/>
<dbReference type="InterPro" id="IPR011990">
    <property type="entry name" value="TPR-like_helical_dom_sf"/>
</dbReference>
<keyword evidence="5" id="KW-0539">Nucleus</keyword>
<evidence type="ECO:0000256" key="3">
    <source>
        <dbReference type="ARBA" id="ARBA00022737"/>
    </source>
</evidence>
<dbReference type="InterPro" id="IPR059164">
    <property type="entry name" value="HAT_PRP39_C"/>
</dbReference>
<dbReference type="GO" id="GO:0005685">
    <property type="term" value="C:U1 snRNP"/>
    <property type="evidence" value="ECO:0007669"/>
    <property type="project" value="TreeGrafter"/>
</dbReference>
<dbReference type="PANTHER" id="PTHR17204:SF5">
    <property type="entry name" value="PRE-MRNA-PROCESSING FACTOR 39"/>
    <property type="match status" value="1"/>
</dbReference>
<dbReference type="FunFam" id="1.25.40.10:FF:000451">
    <property type="entry name" value="mRNA splicing protein (Prp39), putative"/>
    <property type="match status" value="1"/>
</dbReference>
<comment type="similarity">
    <text evidence="6">Belongs to the PRP39 family.</text>
</comment>
<evidence type="ECO:0000256" key="5">
    <source>
        <dbReference type="ARBA" id="ARBA00023242"/>
    </source>
</evidence>
<dbReference type="Proteomes" id="UP000073492">
    <property type="component" value="Unassembled WGS sequence"/>
</dbReference>
<dbReference type="Pfam" id="PF23240">
    <property type="entry name" value="HAT_PRP39_N"/>
    <property type="match status" value="1"/>
</dbReference>
<dbReference type="PANTHER" id="PTHR17204">
    <property type="entry name" value="PRE-MRNA PROCESSING PROTEIN PRP39-RELATED"/>
    <property type="match status" value="1"/>
</dbReference>
<evidence type="ECO:0000256" key="1">
    <source>
        <dbReference type="ARBA" id="ARBA00004123"/>
    </source>
</evidence>
<dbReference type="OrthoDB" id="10265668at2759"/>
<evidence type="ECO:0000313" key="7">
    <source>
        <dbReference type="EMBL" id="KXT12725.1"/>
    </source>
</evidence>
<dbReference type="AlphaFoldDB" id="A0A139IDN7"/>
<dbReference type="EMBL" id="LFZO01000142">
    <property type="protein sequence ID" value="KXT12725.1"/>
    <property type="molecule type" value="Genomic_DNA"/>
</dbReference>
<keyword evidence="3" id="KW-0677">Repeat</keyword>
<comment type="subcellular location">
    <subcellularLocation>
        <location evidence="1">Nucleus</location>
    </subcellularLocation>
</comment>
<dbReference type="Pfam" id="PF23241">
    <property type="entry name" value="HAT_PRP39_C"/>
    <property type="match status" value="1"/>
</dbReference>
<dbReference type="Gene3D" id="1.25.40.10">
    <property type="entry name" value="Tetratricopeptide repeat domain"/>
    <property type="match status" value="2"/>
</dbReference>
<dbReference type="GO" id="GO:0000243">
    <property type="term" value="C:commitment complex"/>
    <property type="evidence" value="ECO:0007669"/>
    <property type="project" value="TreeGrafter"/>
</dbReference>